<dbReference type="STRING" id="660518.SAMN05216218_10313"/>
<organism evidence="3 4">
    <name type="scientific">Halorientalis regularis</name>
    <dbReference type="NCBI Taxonomy" id="660518"/>
    <lineage>
        <taxon>Archaea</taxon>
        <taxon>Methanobacteriati</taxon>
        <taxon>Methanobacteriota</taxon>
        <taxon>Stenosarchaea group</taxon>
        <taxon>Halobacteria</taxon>
        <taxon>Halobacteriales</taxon>
        <taxon>Haloarculaceae</taxon>
        <taxon>Halorientalis</taxon>
    </lineage>
</organism>
<sequence>MTSRTVLVFINTATETSNALEIAASMARETDDIEIRVCSFYPPDTQSFGVGVDSLDASSQLDPMAYVRFVRLVRRIDPDIVHVHPQGTGSIVRLLLSLSDLGLVTTEHNTHDDFGRLKRTVNGFTNVLNDALVANSETTRESFASWERRLLDLADVRVPVIYNGVDLETVRAVGGGENRPELPDGFLIGTAGRLVPQKNQAALLEAAAPLVRAYDSVHVVVVGGGPLLDALERKAHNLGISESVQFTGFLPKRETVHEVLRSLDVFAFPSRYEGFGVAAIEAMALGTPVVANDIPVLREVIGDAGVLVDTSDRNRFGNALERLYENDDERADLADAGRRRATNTFPLSDTVSDYAALYRSVARSLARQ</sequence>
<dbReference type="GO" id="GO:0016757">
    <property type="term" value="F:glycosyltransferase activity"/>
    <property type="evidence" value="ECO:0007669"/>
    <property type="project" value="InterPro"/>
</dbReference>
<proteinExistence type="predicted"/>
<dbReference type="SUPFAM" id="SSF53756">
    <property type="entry name" value="UDP-Glycosyltransferase/glycogen phosphorylase"/>
    <property type="match status" value="1"/>
</dbReference>
<dbReference type="OrthoDB" id="132546at2157"/>
<accession>A0A1G7HGP9</accession>
<dbReference type="InterPro" id="IPR050194">
    <property type="entry name" value="Glycosyltransferase_grp1"/>
</dbReference>
<evidence type="ECO:0000313" key="4">
    <source>
        <dbReference type="Proteomes" id="UP000199076"/>
    </source>
</evidence>
<dbReference type="EMBL" id="FNBK01000003">
    <property type="protein sequence ID" value="SDE99506.1"/>
    <property type="molecule type" value="Genomic_DNA"/>
</dbReference>
<dbReference type="Proteomes" id="UP000199076">
    <property type="component" value="Unassembled WGS sequence"/>
</dbReference>
<dbReference type="PANTHER" id="PTHR45947">
    <property type="entry name" value="SULFOQUINOVOSYL TRANSFERASE SQD2"/>
    <property type="match status" value="1"/>
</dbReference>
<dbReference type="Gene3D" id="3.40.50.2000">
    <property type="entry name" value="Glycogen Phosphorylase B"/>
    <property type="match status" value="2"/>
</dbReference>
<dbReference type="Pfam" id="PF13439">
    <property type="entry name" value="Glyco_transf_4"/>
    <property type="match status" value="1"/>
</dbReference>
<keyword evidence="4" id="KW-1185">Reference proteome</keyword>
<evidence type="ECO:0000259" key="2">
    <source>
        <dbReference type="Pfam" id="PF13439"/>
    </source>
</evidence>
<dbReference type="InterPro" id="IPR028098">
    <property type="entry name" value="Glyco_trans_4-like_N"/>
</dbReference>
<dbReference type="RefSeq" id="WP_092688450.1">
    <property type="nucleotide sequence ID" value="NZ_FNBK01000003.1"/>
</dbReference>
<dbReference type="PANTHER" id="PTHR45947:SF3">
    <property type="entry name" value="SULFOQUINOVOSYL TRANSFERASE SQD2"/>
    <property type="match status" value="1"/>
</dbReference>
<feature type="domain" description="Glycosyl transferase family 1" evidence="1">
    <location>
        <begin position="184"/>
        <end position="340"/>
    </location>
</feature>
<dbReference type="Pfam" id="PF00534">
    <property type="entry name" value="Glycos_transf_1"/>
    <property type="match status" value="1"/>
</dbReference>
<evidence type="ECO:0000313" key="3">
    <source>
        <dbReference type="EMBL" id="SDE99506.1"/>
    </source>
</evidence>
<dbReference type="AlphaFoldDB" id="A0A1G7HGP9"/>
<name>A0A1G7HGP9_9EURY</name>
<dbReference type="InterPro" id="IPR001296">
    <property type="entry name" value="Glyco_trans_1"/>
</dbReference>
<protein>
    <submittedName>
        <fullName evidence="3">1,4-alpha-glucan branching enzyme</fullName>
    </submittedName>
</protein>
<feature type="domain" description="Glycosyltransferase subfamily 4-like N-terminal" evidence="2">
    <location>
        <begin position="49"/>
        <end position="168"/>
    </location>
</feature>
<reference evidence="4" key="1">
    <citation type="submission" date="2016-10" db="EMBL/GenBank/DDBJ databases">
        <authorList>
            <person name="Varghese N."/>
            <person name="Submissions S."/>
        </authorList>
    </citation>
    <scope>NUCLEOTIDE SEQUENCE [LARGE SCALE GENOMIC DNA]</scope>
    <source>
        <strain evidence="4">IBRC-M 10760</strain>
    </source>
</reference>
<evidence type="ECO:0000259" key="1">
    <source>
        <dbReference type="Pfam" id="PF00534"/>
    </source>
</evidence>
<gene>
    <name evidence="3" type="ORF">SAMN05216218_10313</name>
</gene>
<dbReference type="CDD" id="cd03801">
    <property type="entry name" value="GT4_PimA-like"/>
    <property type="match status" value="1"/>
</dbReference>